<dbReference type="PROSITE" id="PS51273">
    <property type="entry name" value="GATASE_TYPE_1"/>
    <property type="match status" value="1"/>
</dbReference>
<dbReference type="FunFam" id="3.40.50.880:FF:000003">
    <property type="entry name" value="Anthranilate synthase component II"/>
    <property type="match status" value="1"/>
</dbReference>
<dbReference type="PRINTS" id="PR00096">
    <property type="entry name" value="GATASE"/>
</dbReference>
<dbReference type="InterPro" id="IPR017926">
    <property type="entry name" value="GATASE"/>
</dbReference>
<dbReference type="PRINTS" id="PR00099">
    <property type="entry name" value="CPSGATASE"/>
</dbReference>
<feature type="domain" description="Glutamine amidotransferase" evidence="2">
    <location>
        <begin position="3"/>
        <end position="189"/>
    </location>
</feature>
<evidence type="ECO:0000259" key="2">
    <source>
        <dbReference type="Pfam" id="PF00117"/>
    </source>
</evidence>
<dbReference type="Pfam" id="PF00117">
    <property type="entry name" value="GATase"/>
    <property type="match status" value="1"/>
</dbReference>
<dbReference type="PANTHER" id="PTHR43418:SF4">
    <property type="entry name" value="MULTIFUNCTIONAL TRYPTOPHAN BIOSYNTHESIS PROTEIN"/>
    <property type="match status" value="1"/>
</dbReference>
<dbReference type="PANTHER" id="PTHR43418">
    <property type="entry name" value="MULTIFUNCTIONAL TRYPTOPHAN BIOSYNTHESIS PROTEIN-RELATED"/>
    <property type="match status" value="1"/>
</dbReference>
<dbReference type="CDD" id="cd01743">
    <property type="entry name" value="GATase1_Anthranilate_Synthase"/>
    <property type="match status" value="1"/>
</dbReference>
<dbReference type="EMBL" id="PIQF01000004">
    <property type="protein sequence ID" value="RUO73730.1"/>
    <property type="molecule type" value="Genomic_DNA"/>
</dbReference>
<dbReference type="PRINTS" id="PR00097">
    <property type="entry name" value="ANTSNTHASEII"/>
</dbReference>
<organism evidence="3 4">
    <name type="scientific">Idiomarina seosinensis</name>
    <dbReference type="NCBI Taxonomy" id="281739"/>
    <lineage>
        <taxon>Bacteria</taxon>
        <taxon>Pseudomonadati</taxon>
        <taxon>Pseudomonadota</taxon>
        <taxon>Gammaproteobacteria</taxon>
        <taxon>Alteromonadales</taxon>
        <taxon>Idiomarinaceae</taxon>
        <taxon>Idiomarina</taxon>
    </lineage>
</organism>
<dbReference type="Gene3D" id="3.40.50.880">
    <property type="match status" value="1"/>
</dbReference>
<dbReference type="RefSeq" id="WP_126785531.1">
    <property type="nucleotide sequence ID" value="NZ_PIQF01000004.1"/>
</dbReference>
<proteinExistence type="predicted"/>
<name>A0A432Z766_9GAMM</name>
<evidence type="ECO:0000256" key="1">
    <source>
        <dbReference type="ARBA" id="ARBA00022962"/>
    </source>
</evidence>
<evidence type="ECO:0000313" key="3">
    <source>
        <dbReference type="EMBL" id="RUO73730.1"/>
    </source>
</evidence>
<dbReference type="OrthoDB" id="9786812at2"/>
<dbReference type="Proteomes" id="UP000287908">
    <property type="component" value="Unassembled WGS sequence"/>
</dbReference>
<comment type="caution">
    <text evidence="3">The sequence shown here is derived from an EMBL/GenBank/DDBJ whole genome shotgun (WGS) entry which is preliminary data.</text>
</comment>
<dbReference type="InterPro" id="IPR029062">
    <property type="entry name" value="Class_I_gatase-like"/>
</dbReference>
<keyword evidence="1" id="KW-0315">Glutamine amidotransferase</keyword>
<dbReference type="GO" id="GO:0004049">
    <property type="term" value="F:anthranilate synthase activity"/>
    <property type="evidence" value="ECO:0007669"/>
    <property type="project" value="TreeGrafter"/>
</dbReference>
<gene>
    <name evidence="3" type="ORF">CWI81_11955</name>
</gene>
<reference evidence="3 4" key="1">
    <citation type="journal article" date="2011" name="Front. Microbiol.">
        <title>Genomic signatures of strain selection and enhancement in Bacillus atrophaeus var. globigii, a historical biowarfare simulant.</title>
        <authorList>
            <person name="Gibbons H.S."/>
            <person name="Broomall S.M."/>
            <person name="McNew L.A."/>
            <person name="Daligault H."/>
            <person name="Chapman C."/>
            <person name="Bruce D."/>
            <person name="Karavis M."/>
            <person name="Krepps M."/>
            <person name="McGregor P.A."/>
            <person name="Hong C."/>
            <person name="Park K.H."/>
            <person name="Akmal A."/>
            <person name="Feldman A."/>
            <person name="Lin J.S."/>
            <person name="Chang W.E."/>
            <person name="Higgs B.W."/>
            <person name="Demirev P."/>
            <person name="Lindquist J."/>
            <person name="Liem A."/>
            <person name="Fochler E."/>
            <person name="Read T.D."/>
            <person name="Tapia R."/>
            <person name="Johnson S."/>
            <person name="Bishop-Lilly K.A."/>
            <person name="Detter C."/>
            <person name="Han C."/>
            <person name="Sozhamannan S."/>
            <person name="Rosenzweig C.N."/>
            <person name="Skowronski E.W."/>
        </authorList>
    </citation>
    <scope>NUCLEOTIDE SEQUENCE [LARGE SCALE GENOMIC DNA]</scope>
    <source>
        <strain evidence="3 4">CL-SP19</strain>
    </source>
</reference>
<keyword evidence="4" id="KW-1185">Reference proteome</keyword>
<accession>A0A432Z766</accession>
<dbReference type="GO" id="GO:0000162">
    <property type="term" value="P:L-tryptophan biosynthetic process"/>
    <property type="evidence" value="ECO:0007669"/>
    <property type="project" value="TreeGrafter"/>
</dbReference>
<dbReference type="GO" id="GO:0005829">
    <property type="term" value="C:cytosol"/>
    <property type="evidence" value="ECO:0007669"/>
    <property type="project" value="TreeGrafter"/>
</dbReference>
<evidence type="ECO:0000313" key="4">
    <source>
        <dbReference type="Proteomes" id="UP000287908"/>
    </source>
</evidence>
<dbReference type="NCBIfam" id="TIGR00566">
    <property type="entry name" value="trpG_papA"/>
    <property type="match status" value="1"/>
</dbReference>
<protein>
    <submittedName>
        <fullName evidence="3">Aminodeoxychorismate/anthranilate synthase component II</fullName>
    </submittedName>
</protein>
<dbReference type="AlphaFoldDB" id="A0A432Z766"/>
<dbReference type="InterPro" id="IPR006221">
    <property type="entry name" value="TrpG/PapA_dom"/>
</dbReference>
<dbReference type="SUPFAM" id="SSF52317">
    <property type="entry name" value="Class I glutamine amidotransferase-like"/>
    <property type="match status" value="1"/>
</dbReference>
<sequence length="199" mass="21897">MVVLIDNYDSFSHNLARYLVELGAQVQVYRNDQVTVERLRQLPVSAIVISPGPCTPSESGVSLEVIKSFAGQLPVLGVCLGHQAIAQVFGAKIVRATNVMHGKISMICHNSQGMFTGLPSPLPVTRYHSLVIAADTLPESFAVDAWLESDDYGLEIMAIRHKQLPIFGVQFHPESVMTKQGHQLLRQFLAVVNNDKYGE</sequence>
<dbReference type="InterPro" id="IPR050472">
    <property type="entry name" value="Anth_synth/Amidotransfase"/>
</dbReference>